<gene>
    <name evidence="7" type="ORF">HYPBUDRAFT_108524</name>
</gene>
<dbReference type="STRING" id="984485.A0A1E4RJK7"/>
<evidence type="ECO:0000256" key="2">
    <source>
        <dbReference type="ARBA" id="ARBA00022448"/>
    </source>
</evidence>
<dbReference type="GO" id="GO:0006893">
    <property type="term" value="P:Golgi to plasma membrane transport"/>
    <property type="evidence" value="ECO:0007669"/>
    <property type="project" value="UniProtKB-UniRule"/>
</dbReference>
<evidence type="ECO:0000256" key="3">
    <source>
        <dbReference type="ARBA" id="ARBA00022483"/>
    </source>
</evidence>
<name>A0A1E4RJK7_9ASCO</name>
<proteinExistence type="inferred from homology"/>
<dbReference type="Proteomes" id="UP000095085">
    <property type="component" value="Unassembled WGS sequence"/>
</dbReference>
<dbReference type="GO" id="GO:0015031">
    <property type="term" value="P:protein transport"/>
    <property type="evidence" value="ECO:0007669"/>
    <property type="project" value="UniProtKB-KW"/>
</dbReference>
<comment type="function">
    <text evidence="4">Component of the exocyst complex involved in the docking of exocytic vesicles with fusion sites on the plasma membrane.</text>
</comment>
<dbReference type="AlphaFoldDB" id="A0A1E4RJK7"/>
<keyword evidence="4" id="KW-0653">Protein transport</keyword>
<accession>A0A1E4RJK7</accession>
<comment type="subunit">
    <text evidence="4">Component of the exocyst complex.</text>
</comment>
<dbReference type="GeneID" id="30993186"/>
<sequence>MTNTYDNNDDDYYDPLSKRPKNIVKELLDRNIISSIHDPNLSKFLINSKQFDSKQYLSIIHENSSIDDLNVSLSFLERNIENQTSELKAVINDNFINFINSKQAIDNVLVNFKNSKSHTQQERDKSKVFNPSRHKTNVKNDSLSSELEESLSNLQIASDLMMRPIEEHSLKELKILKLIDFIKENKFFFDLPNNLLKYISSNNHNQFIDDYHRFLKEKDELMESKSRRYQRALDSLDPIKDANRLKDLEIEHIVCTNALSRIFNEVDNIINEYRKKIYQELITMDHEVGLGDENNNDKNTSEKFISFVDTVYQLDNEGSTKNPIHEFLVVQLNTLSKDLDYQNNKFDAKFTMMQRKLLDYIGSLVDHRENGSFMRYINEKYISIEEILKTSFTTTSAPSKEQREKLVIESFESSDNLDLSIINETWLILINYMNYLNDVFLKNIDKFVNNYLHYTRVENGFNIDPDGKIRDLFLSLMKDSTSRLVKIFNNNELVDQMTSLPENYTHFLPYYTNSLSTVFYLTNISKKIDLWLTRIGENIVIIGNTSKNVDTNKFVHKLRDYSNLIDQKILEACCSTWVNDCSQFYDLENWEKINDNYEVYQTKDSKSIYTKTMRVLESYETYILTKLSQLVFDKKVDATTTEKVRIVASHPNKRILVSIEIQFMRSMNVLIDSLMKKYNLEKEKNTIISKNTSESVDVNNNLEHEIFKILTMNNFDLLSNFIYPRIIKKYDLLFKKDLLNQTLKLYSDIDKASLTIFDDVLMKEKEWIQTKVFKHFNKINGKYVSSNKFKLKIDGFIYEILIHFIKLIHIVKPLTGVEIFQNMINELQTFFLNSFLNNLRDLKQNEGFKEYGNLKLDVYFFVEVFDPSEIFRLNDYCMNMITILNKEIEEIEGNPIYSQRDFESVLNEGLKNSENEFEFNK</sequence>
<reference evidence="8" key="1">
    <citation type="submission" date="2016-05" db="EMBL/GenBank/DDBJ databases">
        <title>Comparative genomics of biotechnologically important yeasts.</title>
        <authorList>
            <consortium name="DOE Joint Genome Institute"/>
            <person name="Riley R."/>
            <person name="Haridas S."/>
            <person name="Wolfe K.H."/>
            <person name="Lopes M.R."/>
            <person name="Hittinger C.T."/>
            <person name="Goker M."/>
            <person name="Salamov A."/>
            <person name="Wisecaver J."/>
            <person name="Long T.M."/>
            <person name="Aerts A.L."/>
            <person name="Barry K."/>
            <person name="Choi C."/>
            <person name="Clum A."/>
            <person name="Coughlan A.Y."/>
            <person name="Deshpande S."/>
            <person name="Douglass A.P."/>
            <person name="Hanson S.J."/>
            <person name="Klenk H.-P."/>
            <person name="Labutti K."/>
            <person name="Lapidus A."/>
            <person name="Lindquist E."/>
            <person name="Lipzen A."/>
            <person name="Meier-Kolthoff J.P."/>
            <person name="Ohm R.A."/>
            <person name="Otillar R.P."/>
            <person name="Pangilinan J."/>
            <person name="Peng Y."/>
            <person name="Rokas A."/>
            <person name="Rosa C.A."/>
            <person name="Scheuner C."/>
            <person name="Sibirny A.A."/>
            <person name="Slot J.C."/>
            <person name="Stielow J.B."/>
            <person name="Sun H."/>
            <person name="Kurtzman C.P."/>
            <person name="Blackwell M."/>
            <person name="Grigoriev I.V."/>
            <person name="Jeffries T.W."/>
        </authorList>
    </citation>
    <scope>NUCLEOTIDE SEQUENCE [LARGE SCALE GENOMIC DNA]</scope>
    <source>
        <strain evidence="8">NRRL Y-1933</strain>
    </source>
</reference>
<comment type="similarity">
    <text evidence="1 4">Belongs to the SEC5 family.</text>
</comment>
<keyword evidence="2 4" id="KW-0813">Transport</keyword>
<dbReference type="InterPro" id="IPR039481">
    <property type="entry name" value="EXOC2/Sec5_N_dom"/>
</dbReference>
<evidence type="ECO:0000313" key="7">
    <source>
        <dbReference type="EMBL" id="ODV67433.1"/>
    </source>
</evidence>
<dbReference type="PANTHER" id="PTHR13043">
    <property type="entry name" value="EXOCYST COMPLEX COMPONENT SEC5"/>
    <property type="match status" value="1"/>
</dbReference>
<dbReference type="RefSeq" id="XP_020076500.1">
    <property type="nucleotide sequence ID" value="XM_020218636.1"/>
</dbReference>
<evidence type="ECO:0000256" key="1">
    <source>
        <dbReference type="ARBA" id="ARBA00010578"/>
    </source>
</evidence>
<keyword evidence="3 4" id="KW-0268">Exocytosis</keyword>
<evidence type="ECO:0000256" key="5">
    <source>
        <dbReference type="SAM" id="Coils"/>
    </source>
</evidence>
<dbReference type="EMBL" id="KV454540">
    <property type="protein sequence ID" value="ODV67433.1"/>
    <property type="molecule type" value="Genomic_DNA"/>
</dbReference>
<dbReference type="OrthoDB" id="26242at2759"/>
<evidence type="ECO:0000256" key="4">
    <source>
        <dbReference type="RuleBase" id="RU365069"/>
    </source>
</evidence>
<organism evidence="7 8">
    <name type="scientific">Hyphopichia burtonii NRRL Y-1933</name>
    <dbReference type="NCBI Taxonomy" id="984485"/>
    <lineage>
        <taxon>Eukaryota</taxon>
        <taxon>Fungi</taxon>
        <taxon>Dikarya</taxon>
        <taxon>Ascomycota</taxon>
        <taxon>Saccharomycotina</taxon>
        <taxon>Pichiomycetes</taxon>
        <taxon>Debaryomycetaceae</taxon>
        <taxon>Hyphopichia</taxon>
    </lineage>
</organism>
<evidence type="ECO:0000313" key="8">
    <source>
        <dbReference type="Proteomes" id="UP000095085"/>
    </source>
</evidence>
<keyword evidence="5" id="KW-0175">Coiled coil</keyword>
<dbReference type="InterPro" id="IPR029175">
    <property type="entry name" value="EXOC2/Sec5"/>
</dbReference>
<keyword evidence="8" id="KW-1185">Reference proteome</keyword>
<feature type="coiled-coil region" evidence="5">
    <location>
        <begin position="66"/>
        <end position="93"/>
    </location>
</feature>
<dbReference type="PANTHER" id="PTHR13043:SF1">
    <property type="entry name" value="EXOCYST COMPLEX COMPONENT 2"/>
    <property type="match status" value="1"/>
</dbReference>
<protein>
    <recommendedName>
        <fullName evidence="4">Exocyst complex component SEC5</fullName>
    </recommendedName>
</protein>
<evidence type="ECO:0000259" key="6">
    <source>
        <dbReference type="Pfam" id="PF15469"/>
    </source>
</evidence>
<dbReference type="GO" id="GO:0000145">
    <property type="term" value="C:exocyst"/>
    <property type="evidence" value="ECO:0007669"/>
    <property type="project" value="UniProtKB-UniRule"/>
</dbReference>
<dbReference type="GO" id="GO:0006887">
    <property type="term" value="P:exocytosis"/>
    <property type="evidence" value="ECO:0007669"/>
    <property type="project" value="UniProtKB-KW"/>
</dbReference>
<dbReference type="Pfam" id="PF15469">
    <property type="entry name" value="Sec5"/>
    <property type="match status" value="1"/>
</dbReference>
<feature type="domain" description="Exocyst complex component EXOC2/Sec5 N-terminal" evidence="6">
    <location>
        <begin position="14"/>
        <end position="917"/>
    </location>
</feature>